<comment type="caution">
    <text evidence="2">The sequence shown here is derived from an EMBL/GenBank/DDBJ whole genome shotgun (WGS) entry which is preliminary data.</text>
</comment>
<evidence type="ECO:0000313" key="3">
    <source>
        <dbReference type="Proteomes" id="UP000032221"/>
    </source>
</evidence>
<dbReference type="EMBL" id="JXST01000005">
    <property type="protein sequence ID" value="KIU18050.1"/>
    <property type="molecule type" value="Genomic_DNA"/>
</dbReference>
<gene>
    <name evidence="2" type="ORF">TL10_05215</name>
</gene>
<evidence type="ECO:0000259" key="1">
    <source>
        <dbReference type="Pfam" id="PF09995"/>
    </source>
</evidence>
<dbReference type="PATRIC" id="fig|280871.6.peg.1072"/>
<evidence type="ECO:0000313" key="2">
    <source>
        <dbReference type="EMBL" id="KIU18050.1"/>
    </source>
</evidence>
<keyword evidence="3" id="KW-1185">Reference proteome</keyword>
<dbReference type="STRING" id="280871.TL10_05215"/>
<proteinExistence type="predicted"/>
<organism evidence="2 3">
    <name type="scientific">Mycolicibacterium llatzerense</name>
    <dbReference type="NCBI Taxonomy" id="280871"/>
    <lineage>
        <taxon>Bacteria</taxon>
        <taxon>Bacillati</taxon>
        <taxon>Actinomycetota</taxon>
        <taxon>Actinomycetes</taxon>
        <taxon>Mycobacteriales</taxon>
        <taxon>Mycobacteriaceae</taxon>
        <taxon>Mycolicibacterium</taxon>
    </lineage>
</organism>
<dbReference type="AlphaFoldDB" id="A0A0D1LB75"/>
<dbReference type="Proteomes" id="UP000032221">
    <property type="component" value="Unassembled WGS sequence"/>
</dbReference>
<dbReference type="GO" id="GO:0016491">
    <property type="term" value="F:oxidoreductase activity"/>
    <property type="evidence" value="ECO:0007669"/>
    <property type="project" value="InterPro"/>
</dbReference>
<dbReference type="PANTHER" id="PTHR36151">
    <property type="entry name" value="BLR2777 PROTEIN"/>
    <property type="match status" value="1"/>
</dbReference>
<dbReference type="RefSeq" id="WP_043395511.1">
    <property type="nucleotide sequence ID" value="NZ_BAAARC010000020.1"/>
</dbReference>
<name>A0A0D1LB75_9MYCO</name>
<reference evidence="2 3" key="1">
    <citation type="submission" date="2015-01" db="EMBL/GenBank/DDBJ databases">
        <title>Genome sequence of Mycobacterium llatzerense and Mycobacterium immunogenum recovered from brain abscess.</title>
        <authorList>
            <person name="Greninger A.L."/>
            <person name="Langelier C."/>
            <person name="Cunningham G."/>
            <person name="Chiu C.Y."/>
            <person name="Miller S."/>
        </authorList>
    </citation>
    <scope>NUCLEOTIDE SEQUENCE [LARGE SCALE GENOMIC DNA]</scope>
    <source>
        <strain evidence="2 3">CLUC14</strain>
    </source>
</reference>
<dbReference type="Pfam" id="PF09995">
    <property type="entry name" value="MPAB_Lcp_cat"/>
    <property type="match status" value="1"/>
</dbReference>
<dbReference type="PANTHER" id="PTHR36151:SF3">
    <property type="entry name" value="ER-BOUND OXYGENASE MPAB_MPAB'_RUBBER OXYGENASE CATALYTIC DOMAIN-CONTAINING PROTEIN"/>
    <property type="match status" value="1"/>
</dbReference>
<feature type="domain" description="ER-bound oxygenase mpaB/mpaB'/Rubber oxygenase catalytic" evidence="1">
    <location>
        <begin position="28"/>
        <end position="262"/>
    </location>
</feature>
<sequence>MPAPQSSNPLPLPAATVNPGLDSNSLTWKLFGDRRSTPVGFRTATLQAMHPGVGAVLWDSSQFRWELFDRLLRSLPPILGVVYDDPALRTGHTVRGFHKGRVGTDADGRRWHALGPEVFFWVHATFVESMVATQERFGTPLTLSEKDQLIAESRTYWDAYGVRAPREHWTDWADFEAYWNEMLANRLGRNQTTDAVYRDRAASDVRPTQVPPILWAILRRPVRGSMLWLTTGLLPERAREHLDLDWTRTDELILTAIGTTVRCAWPLTPERLRYFGRARKGFERERTLDRQ</sequence>
<accession>A0A0D1LB75</accession>
<protein>
    <recommendedName>
        <fullName evidence="1">ER-bound oxygenase mpaB/mpaB'/Rubber oxygenase catalytic domain-containing protein</fullName>
    </recommendedName>
</protein>
<dbReference type="InterPro" id="IPR018713">
    <property type="entry name" value="MPAB/Lcp_cat_dom"/>
</dbReference>